<keyword evidence="6" id="KW-0472">Membrane</keyword>
<evidence type="ECO:0000256" key="5">
    <source>
        <dbReference type="ARBA" id="ARBA00023024"/>
    </source>
</evidence>
<keyword evidence="3" id="KW-1003">Cell membrane</keyword>
<name>A0ABR3FVI8_9AGAR</name>
<keyword evidence="7" id="KW-0119">Carbohydrate metabolism</keyword>
<protein>
    <recommendedName>
        <fullName evidence="12">chitin deacetylase</fullName>
        <ecNumber evidence="12">3.5.1.41</ecNumber>
    </recommendedName>
</protein>
<dbReference type="EMBL" id="JBAHYK010000063">
    <property type="protein sequence ID" value="KAL0579329.1"/>
    <property type="molecule type" value="Genomic_DNA"/>
</dbReference>
<dbReference type="InterPro" id="IPR011330">
    <property type="entry name" value="Glyco_hydro/deAcase_b/a-brl"/>
</dbReference>
<evidence type="ECO:0000256" key="13">
    <source>
        <dbReference type="ARBA" id="ARBA00048494"/>
    </source>
</evidence>
<keyword evidence="8" id="KW-0170">Cobalt</keyword>
<organism evidence="15 16">
    <name type="scientific">Marasmius crinis-equi</name>
    <dbReference type="NCBI Taxonomy" id="585013"/>
    <lineage>
        <taxon>Eukaryota</taxon>
        <taxon>Fungi</taxon>
        <taxon>Dikarya</taxon>
        <taxon>Basidiomycota</taxon>
        <taxon>Agaricomycotina</taxon>
        <taxon>Agaricomycetes</taxon>
        <taxon>Agaricomycetidae</taxon>
        <taxon>Agaricales</taxon>
        <taxon>Marasmiineae</taxon>
        <taxon>Marasmiaceae</taxon>
        <taxon>Marasmius</taxon>
    </lineage>
</organism>
<comment type="subcellular location">
    <subcellularLocation>
        <location evidence="2">Cell membrane</location>
        <topology evidence="2">Lipid-anchor</topology>
        <topology evidence="2">GPI-anchor</topology>
    </subcellularLocation>
</comment>
<dbReference type="EC" id="3.5.1.41" evidence="12"/>
<comment type="cofactor">
    <cofactor evidence="1">
        <name>Co(2+)</name>
        <dbReference type="ChEBI" id="CHEBI:48828"/>
    </cofactor>
</comment>
<dbReference type="InterPro" id="IPR002509">
    <property type="entry name" value="NODB_dom"/>
</dbReference>
<keyword evidence="16" id="KW-1185">Reference proteome</keyword>
<evidence type="ECO:0000256" key="1">
    <source>
        <dbReference type="ARBA" id="ARBA00001941"/>
    </source>
</evidence>
<keyword evidence="9" id="KW-0449">Lipoprotein</keyword>
<evidence type="ECO:0000256" key="9">
    <source>
        <dbReference type="ARBA" id="ARBA00023288"/>
    </source>
</evidence>
<dbReference type="PROSITE" id="PS51677">
    <property type="entry name" value="NODB"/>
    <property type="match status" value="1"/>
</dbReference>
<dbReference type="SUPFAM" id="SSF88713">
    <property type="entry name" value="Glycoside hydrolase/deacetylase"/>
    <property type="match status" value="1"/>
</dbReference>
<evidence type="ECO:0000256" key="8">
    <source>
        <dbReference type="ARBA" id="ARBA00023285"/>
    </source>
</evidence>
<evidence type="ECO:0000256" key="11">
    <source>
        <dbReference type="ARBA" id="ARBA00023326"/>
    </source>
</evidence>
<gene>
    <name evidence="15" type="ORF">V5O48_002662</name>
</gene>
<keyword evidence="11" id="KW-0624">Polysaccharide degradation</keyword>
<dbReference type="Proteomes" id="UP001465976">
    <property type="component" value="Unassembled WGS sequence"/>
</dbReference>
<accession>A0ABR3FVI8</accession>
<dbReference type="PANTHER" id="PTHR10587">
    <property type="entry name" value="GLYCOSYL TRANSFERASE-RELATED"/>
    <property type="match status" value="1"/>
</dbReference>
<dbReference type="InterPro" id="IPR050248">
    <property type="entry name" value="Polysacc_deacetylase_ArnD"/>
</dbReference>
<comment type="catalytic activity">
    <reaction evidence="13">
        <text>[(1-&gt;4)-N-acetyl-beta-D-glucosaminyl](n) + n H2O = chitosan + n acetate</text>
        <dbReference type="Rhea" id="RHEA:10464"/>
        <dbReference type="Rhea" id="RHEA-COMP:9593"/>
        <dbReference type="Rhea" id="RHEA-COMP:9597"/>
        <dbReference type="ChEBI" id="CHEBI:15377"/>
        <dbReference type="ChEBI" id="CHEBI:17029"/>
        <dbReference type="ChEBI" id="CHEBI:30089"/>
        <dbReference type="ChEBI" id="CHEBI:57704"/>
        <dbReference type="EC" id="3.5.1.41"/>
    </reaction>
    <physiologicalReaction direction="left-to-right" evidence="13">
        <dbReference type="Rhea" id="RHEA:10465"/>
    </physiologicalReaction>
</comment>
<evidence type="ECO:0000256" key="3">
    <source>
        <dbReference type="ARBA" id="ARBA00022475"/>
    </source>
</evidence>
<evidence type="ECO:0000256" key="4">
    <source>
        <dbReference type="ARBA" id="ARBA00022622"/>
    </source>
</evidence>
<dbReference type="Pfam" id="PF01522">
    <property type="entry name" value="Polysacc_deac_1"/>
    <property type="match status" value="1"/>
</dbReference>
<feature type="domain" description="NodB homology" evidence="14">
    <location>
        <begin position="191"/>
        <end position="275"/>
    </location>
</feature>
<comment type="caution">
    <text evidence="15">The sequence shown here is derived from an EMBL/GenBank/DDBJ whole genome shotgun (WGS) entry which is preliminary data.</text>
</comment>
<dbReference type="PANTHER" id="PTHR10587:SF98">
    <property type="entry name" value="CHITIN DEACETYLASE"/>
    <property type="match status" value="1"/>
</dbReference>
<evidence type="ECO:0000256" key="12">
    <source>
        <dbReference type="ARBA" id="ARBA00024056"/>
    </source>
</evidence>
<evidence type="ECO:0000256" key="2">
    <source>
        <dbReference type="ARBA" id="ARBA00004609"/>
    </source>
</evidence>
<evidence type="ECO:0000256" key="10">
    <source>
        <dbReference type="ARBA" id="ARBA00023316"/>
    </source>
</evidence>
<evidence type="ECO:0000256" key="6">
    <source>
        <dbReference type="ARBA" id="ARBA00023136"/>
    </source>
</evidence>
<keyword evidence="10" id="KW-0961">Cell wall biogenesis/degradation</keyword>
<evidence type="ECO:0000313" key="15">
    <source>
        <dbReference type="EMBL" id="KAL0579329.1"/>
    </source>
</evidence>
<reference evidence="15 16" key="1">
    <citation type="submission" date="2024-02" db="EMBL/GenBank/DDBJ databases">
        <title>A draft genome for the cacao thread blight pathogen Marasmius crinis-equi.</title>
        <authorList>
            <person name="Cohen S.P."/>
            <person name="Baruah I.K."/>
            <person name="Amoako-Attah I."/>
            <person name="Bukari Y."/>
            <person name="Meinhardt L.W."/>
            <person name="Bailey B.A."/>
        </authorList>
    </citation>
    <scope>NUCLEOTIDE SEQUENCE [LARGE SCALE GENOMIC DNA]</scope>
    <source>
        <strain evidence="15 16">GH-76</strain>
    </source>
</reference>
<sequence length="275" mass="30991">MHARLFTSFDPLGFQASGLSKHFSSSICFDADFRDEPNLYALQSCPDPTLSLMHVIALLSFLLLSSPLVVIGGPFVPHRTNVNENSLIMDPREQCGYYYNPRALRGLWNFPPTWKPAMLLANDSAGHAKWNEIKRKVPTNVPVKTLVNGSFEETLAKYPADDPDCWWTSHSCIHPKIPDIPDDIATIPPPLTTGYGFDDGPNCSNNAFYEYLLKNNQKATMFFVGSNVMLWPLEAQRALYDGHEICVHTWSHHQMTSLSSESAFAELWYTVRGHI</sequence>
<evidence type="ECO:0000259" key="14">
    <source>
        <dbReference type="PROSITE" id="PS51677"/>
    </source>
</evidence>
<evidence type="ECO:0000313" key="16">
    <source>
        <dbReference type="Proteomes" id="UP001465976"/>
    </source>
</evidence>
<keyword evidence="4" id="KW-0336">GPI-anchor</keyword>
<evidence type="ECO:0000256" key="7">
    <source>
        <dbReference type="ARBA" id="ARBA00023277"/>
    </source>
</evidence>
<keyword evidence="4" id="KW-0325">Glycoprotein</keyword>
<proteinExistence type="predicted"/>
<keyword evidence="5" id="KW-0146">Chitin degradation</keyword>
<dbReference type="Gene3D" id="3.20.20.370">
    <property type="entry name" value="Glycoside hydrolase/deacetylase"/>
    <property type="match status" value="1"/>
</dbReference>